<dbReference type="SUPFAM" id="SSF51556">
    <property type="entry name" value="Metallo-dependent hydrolases"/>
    <property type="match status" value="1"/>
</dbReference>
<dbReference type="InterPro" id="IPR032466">
    <property type="entry name" value="Metal_Hydrolase"/>
</dbReference>
<dbReference type="InterPro" id="IPR011059">
    <property type="entry name" value="Metal-dep_hydrolase_composite"/>
</dbReference>
<name>A0A0F9Z6G0_9ZZZZ</name>
<dbReference type="SUPFAM" id="SSF51338">
    <property type="entry name" value="Composite domain of metallo-dependent hydrolases"/>
    <property type="match status" value="1"/>
</dbReference>
<dbReference type="PANTHER" id="PTHR43135">
    <property type="entry name" value="ALPHA-D-RIBOSE 1-METHYLPHOSPHONATE 5-TRIPHOSPHATE DIPHOSPHATASE"/>
    <property type="match status" value="1"/>
</dbReference>
<feature type="domain" description="Amidohydrolase-related" evidence="1">
    <location>
        <begin position="336"/>
        <end position="390"/>
    </location>
</feature>
<sequence>MRTRIRVMLFAALCLSIPLSQAIVPKPAEEQSEPIAIIGAVIHVGDGSVITDGVMAFDEGVITYVGTDANRPDFFSHQLIDVQGAHVYPGFVLPNSTLGLSEIANLRATNDVVEEGDINASIRSAIAYNTDSELIPTFRFNGILTAQIAPQGGLISGRSSVMNLDGWNWEDALLAENGGMHMHWPSRTRRERNDITGQFETVDNEDYAHQTQLLHSLFQNAVSYTGTPLNLNLQAMAPLFTGDAKLFIHANDARTIVSSVQFASSYGVQEIVLVGGRDAMKVKDLLLSESVAVVYESVHSLPGREWYDVDEPYKVPFQLHEAGILVGIGGGETALDSQRNLPFFAGTAAAYGLDRETALAMVTQHNAEILGVDDQVGTLEVGKNATFFVSVGDALDMRTSQVQEAFVQGRLIDLFGTQQELYQRYYERYSNQPLEQ</sequence>
<proteinExistence type="predicted"/>
<dbReference type="AlphaFoldDB" id="A0A0F9Z6G0"/>
<dbReference type="InterPro" id="IPR051781">
    <property type="entry name" value="Metallo-dep_Hydrolase"/>
</dbReference>
<dbReference type="PANTHER" id="PTHR43135:SF3">
    <property type="entry name" value="ALPHA-D-RIBOSE 1-METHYLPHOSPHONATE 5-TRIPHOSPHATE DIPHOSPHATASE"/>
    <property type="match status" value="1"/>
</dbReference>
<dbReference type="Gene3D" id="3.20.20.140">
    <property type="entry name" value="Metal-dependent hydrolases"/>
    <property type="match status" value="1"/>
</dbReference>
<organism evidence="2">
    <name type="scientific">marine sediment metagenome</name>
    <dbReference type="NCBI Taxonomy" id="412755"/>
    <lineage>
        <taxon>unclassified sequences</taxon>
        <taxon>metagenomes</taxon>
        <taxon>ecological metagenomes</taxon>
    </lineage>
</organism>
<protein>
    <recommendedName>
        <fullName evidence="1">Amidohydrolase-related domain-containing protein</fullName>
    </recommendedName>
</protein>
<accession>A0A0F9Z6G0</accession>
<reference evidence="2" key="1">
    <citation type="journal article" date="2015" name="Nature">
        <title>Complex archaea that bridge the gap between prokaryotes and eukaryotes.</title>
        <authorList>
            <person name="Spang A."/>
            <person name="Saw J.H."/>
            <person name="Jorgensen S.L."/>
            <person name="Zaremba-Niedzwiedzka K."/>
            <person name="Martijn J."/>
            <person name="Lind A.E."/>
            <person name="van Eijk R."/>
            <person name="Schleper C."/>
            <person name="Guy L."/>
            <person name="Ettema T.J."/>
        </authorList>
    </citation>
    <scope>NUCLEOTIDE SEQUENCE</scope>
</reference>
<dbReference type="InterPro" id="IPR006680">
    <property type="entry name" value="Amidohydro-rel"/>
</dbReference>
<comment type="caution">
    <text evidence="2">The sequence shown here is derived from an EMBL/GenBank/DDBJ whole genome shotgun (WGS) entry which is preliminary data.</text>
</comment>
<evidence type="ECO:0000259" key="1">
    <source>
        <dbReference type="Pfam" id="PF01979"/>
    </source>
</evidence>
<evidence type="ECO:0000313" key="2">
    <source>
        <dbReference type="EMBL" id="KKO12929.1"/>
    </source>
</evidence>
<gene>
    <name evidence="2" type="ORF">LCGC14_0009460</name>
</gene>
<dbReference type="GO" id="GO:0016810">
    <property type="term" value="F:hydrolase activity, acting on carbon-nitrogen (but not peptide) bonds"/>
    <property type="evidence" value="ECO:0007669"/>
    <property type="project" value="InterPro"/>
</dbReference>
<dbReference type="EMBL" id="LAZR01000001">
    <property type="protein sequence ID" value="KKO12929.1"/>
    <property type="molecule type" value="Genomic_DNA"/>
</dbReference>
<dbReference type="Pfam" id="PF01979">
    <property type="entry name" value="Amidohydro_1"/>
    <property type="match status" value="1"/>
</dbReference>